<dbReference type="RefSeq" id="WP_030874137.1">
    <property type="nucleotide sequence ID" value="NZ_JBIRHZ010000007.1"/>
</dbReference>
<proteinExistence type="predicted"/>
<accession>A0ABR5J931</accession>
<name>A0ABR5J931_9ACTN</name>
<gene>
    <name evidence="1" type="ORF">ADK38_11335</name>
</gene>
<sequence>MKDEEGLIRLFAQNVLSDGLDPLDVAVPFGVPVMVPFGMAGAEPGGVRAGSGAPEAAGS</sequence>
<protein>
    <submittedName>
        <fullName evidence="1">Uncharacterized protein</fullName>
    </submittedName>
</protein>
<dbReference type="Proteomes" id="UP000037020">
    <property type="component" value="Unassembled WGS sequence"/>
</dbReference>
<reference evidence="1 2" key="1">
    <citation type="submission" date="2015-07" db="EMBL/GenBank/DDBJ databases">
        <authorList>
            <person name="Ju K.-S."/>
            <person name="Doroghazi J.R."/>
            <person name="Metcalf W.W."/>
        </authorList>
    </citation>
    <scope>NUCLEOTIDE SEQUENCE [LARGE SCALE GENOMIC DNA]</scope>
    <source>
        <strain evidence="1 2">NRRL B-3589</strain>
    </source>
</reference>
<keyword evidence="2" id="KW-1185">Reference proteome</keyword>
<evidence type="ECO:0000313" key="2">
    <source>
        <dbReference type="Proteomes" id="UP000037020"/>
    </source>
</evidence>
<evidence type="ECO:0000313" key="1">
    <source>
        <dbReference type="EMBL" id="KOG89956.1"/>
    </source>
</evidence>
<organism evidence="1 2">
    <name type="scientific">Streptomyces varsoviensis</name>
    <dbReference type="NCBI Taxonomy" id="67373"/>
    <lineage>
        <taxon>Bacteria</taxon>
        <taxon>Bacillati</taxon>
        <taxon>Actinomycetota</taxon>
        <taxon>Actinomycetes</taxon>
        <taxon>Kitasatosporales</taxon>
        <taxon>Streptomycetaceae</taxon>
        <taxon>Streptomyces</taxon>
    </lineage>
</organism>
<dbReference type="EMBL" id="LGUT01000946">
    <property type="protein sequence ID" value="KOG89956.1"/>
    <property type="molecule type" value="Genomic_DNA"/>
</dbReference>
<comment type="caution">
    <text evidence="1">The sequence shown here is derived from an EMBL/GenBank/DDBJ whole genome shotgun (WGS) entry which is preliminary data.</text>
</comment>